<protein>
    <recommendedName>
        <fullName evidence="4">Peptidase C1A papain C-terminal domain-containing protein</fullName>
    </recommendedName>
</protein>
<dbReference type="SUPFAM" id="SSF54001">
    <property type="entry name" value="Cysteine proteinases"/>
    <property type="match status" value="1"/>
</dbReference>
<proteinExistence type="predicted"/>
<evidence type="ECO:0000313" key="2">
    <source>
        <dbReference type="EMBL" id="WPU66665.1"/>
    </source>
</evidence>
<dbReference type="AlphaFoldDB" id="A0AAX4HU02"/>
<name>A0AAX4HU02_9BACT</name>
<feature type="signal peptide" evidence="1">
    <location>
        <begin position="1"/>
        <end position="16"/>
    </location>
</feature>
<dbReference type="KEGG" id="psti:SOO65_07895"/>
<dbReference type="RefSeq" id="WP_321399106.1">
    <property type="nucleotide sequence ID" value="NZ_CP139487.1"/>
</dbReference>
<dbReference type="Proteomes" id="UP001324634">
    <property type="component" value="Chromosome"/>
</dbReference>
<dbReference type="EMBL" id="CP139487">
    <property type="protein sequence ID" value="WPU66665.1"/>
    <property type="molecule type" value="Genomic_DNA"/>
</dbReference>
<dbReference type="InterPro" id="IPR038765">
    <property type="entry name" value="Papain-like_cys_pep_sf"/>
</dbReference>
<reference evidence="2 3" key="1">
    <citation type="submission" date="2023-11" db="EMBL/GenBank/DDBJ databases">
        <title>Peredibacter starrii A3.12.</title>
        <authorList>
            <person name="Mitchell R.J."/>
        </authorList>
    </citation>
    <scope>NUCLEOTIDE SEQUENCE [LARGE SCALE GENOMIC DNA]</scope>
    <source>
        <strain evidence="2 3">A3.12</strain>
    </source>
</reference>
<keyword evidence="3" id="KW-1185">Reference proteome</keyword>
<evidence type="ECO:0000256" key="1">
    <source>
        <dbReference type="SAM" id="SignalP"/>
    </source>
</evidence>
<keyword evidence="1" id="KW-0732">Signal</keyword>
<feature type="chain" id="PRO_5043960148" description="Peptidase C1A papain C-terminal domain-containing protein" evidence="1">
    <location>
        <begin position="17"/>
        <end position="595"/>
    </location>
</feature>
<gene>
    <name evidence="2" type="ORF">SOO65_07895</name>
</gene>
<evidence type="ECO:0008006" key="4">
    <source>
        <dbReference type="Google" id="ProtNLM"/>
    </source>
</evidence>
<dbReference type="Gene3D" id="3.90.70.10">
    <property type="entry name" value="Cysteine proteinases"/>
    <property type="match status" value="1"/>
</dbReference>
<accession>A0AAX4HU02</accession>
<organism evidence="2 3">
    <name type="scientific">Peredibacter starrii</name>
    <dbReference type="NCBI Taxonomy" id="28202"/>
    <lineage>
        <taxon>Bacteria</taxon>
        <taxon>Pseudomonadati</taxon>
        <taxon>Bdellovibrionota</taxon>
        <taxon>Bacteriovoracia</taxon>
        <taxon>Bacteriovoracales</taxon>
        <taxon>Bacteriovoracaceae</taxon>
        <taxon>Peredibacter</taxon>
    </lineage>
</organism>
<evidence type="ECO:0000313" key="3">
    <source>
        <dbReference type="Proteomes" id="UP001324634"/>
    </source>
</evidence>
<sequence length="595" mass="66805">MKLGWILLFLSFNALALECGNIPEGTVVRLDQGNGTLAKAAVQDQDGIGSCYVNQASLMLQSTLPGNPNISYLSLGVFYANDVNLPNQREKGNKKYTVPEKKADNTVVEDGSTAIDAGSGCRAINNAVERQKKTGIGSLCRTQDVALEHNFFDQQGNYQDPGFIQDKSMLQASRFMNAYQKVFGYAFEKDKKIQEKREEADKFSLALRNFVKGQSDDYFEKKCVNKDPAILINAVQDSLIRAAAKKIDCFSPQMFIPDNTRDQVCKSFKKVGILLLNDKKNSKVTAYLNADVKEKIKKDMSTFYQSKGGYGDMLNKLREFYRSFAAGNQSQKDSFVDLMMTSLSPEHNGKLEDSYKQVALGQIDKCKTDNMLSFFKDKQEFLEKAKQDSILCNYMDILEGTSDLAGVLPQGAFTNMSSFLDFITAKAGLNYDDAMLALIASDCPPEKRIKVPATLRCESVRMSYDTQDFAGSVPSKDATKVILENRTKMFEGLKKGIGTGIDICTKFWKDDSYDFNKEDPKTRSSTCKSTGLHGFHAITVIGYRCKNNRIEYLSQNSWGPNWNLDNKSYEIENGKIWMDEDKIHMNLDNINYLSQ</sequence>